<protein>
    <submittedName>
        <fullName evidence="1">9614_t:CDS:1</fullName>
    </submittedName>
</protein>
<keyword evidence="2" id="KW-1185">Reference proteome</keyword>
<organism evidence="1 2">
    <name type="scientific">Cetraspora pellucida</name>
    <dbReference type="NCBI Taxonomy" id="1433469"/>
    <lineage>
        <taxon>Eukaryota</taxon>
        <taxon>Fungi</taxon>
        <taxon>Fungi incertae sedis</taxon>
        <taxon>Mucoromycota</taxon>
        <taxon>Glomeromycotina</taxon>
        <taxon>Glomeromycetes</taxon>
        <taxon>Diversisporales</taxon>
        <taxon>Gigasporaceae</taxon>
        <taxon>Cetraspora</taxon>
    </lineage>
</organism>
<sequence>LQIQNSNKNIILGSANLLNSPKPITTMQSTHSKYGSYINDHTARQFVLAIAHIIEESLMIDKSNTISNKKNLTIVSQHISCNLPVFHYLGIIKLQSTLSNTIFNDLEQFILAKHLPHEALYHFGSNGASIN</sequence>
<reference evidence="1" key="1">
    <citation type="submission" date="2021-06" db="EMBL/GenBank/DDBJ databases">
        <authorList>
            <person name="Kallberg Y."/>
            <person name="Tangrot J."/>
            <person name="Rosling A."/>
        </authorList>
    </citation>
    <scope>NUCLEOTIDE SEQUENCE</scope>
    <source>
        <strain evidence="1">28 12/20/2015</strain>
    </source>
</reference>
<dbReference type="Proteomes" id="UP000789366">
    <property type="component" value="Unassembled WGS sequence"/>
</dbReference>
<proteinExistence type="predicted"/>
<comment type="caution">
    <text evidence="1">The sequence shown here is derived from an EMBL/GenBank/DDBJ whole genome shotgun (WGS) entry which is preliminary data.</text>
</comment>
<evidence type="ECO:0000313" key="2">
    <source>
        <dbReference type="Proteomes" id="UP000789366"/>
    </source>
</evidence>
<feature type="non-terminal residue" evidence="1">
    <location>
        <position position="1"/>
    </location>
</feature>
<name>A0ACA9KA26_9GLOM</name>
<gene>
    <name evidence="1" type="ORF">SPELUC_LOCUS1287</name>
</gene>
<dbReference type="EMBL" id="CAJVPW010000663">
    <property type="protein sequence ID" value="CAG8461678.1"/>
    <property type="molecule type" value="Genomic_DNA"/>
</dbReference>
<evidence type="ECO:0000313" key="1">
    <source>
        <dbReference type="EMBL" id="CAG8461678.1"/>
    </source>
</evidence>
<accession>A0ACA9KA26</accession>